<dbReference type="RefSeq" id="XP_020843657.1">
    <property type="nucleotide sequence ID" value="XM_020987998.1"/>
</dbReference>
<dbReference type="RefSeq" id="XP_020843656.1">
    <property type="nucleotide sequence ID" value="XM_020987997.1"/>
</dbReference>
<gene>
    <name evidence="3 4" type="primary">LOC110209492</name>
</gene>
<accession>A0A6P5KGR5</accession>
<feature type="compositionally biased region" description="Low complexity" evidence="1">
    <location>
        <begin position="21"/>
        <end position="34"/>
    </location>
</feature>
<dbReference type="Proteomes" id="UP000515140">
    <property type="component" value="Unplaced"/>
</dbReference>
<sequence length="162" mass="16785">MSLAGGTQSRRRPLSSPPSLPGAAAAPTAGYSPPRGMRGAAGKPEHPRPQHSPPAPAEAASPPGFPPPPQPRSAPTPVAVRSAAQFVYLPGKSTGGGGREYRALGPPPPRLFHCPLGNVVSPRPMPKVYAGQRSAHSVLVRLCLKRFLRRPLGNVVLPGSPT</sequence>
<evidence type="ECO:0000313" key="2">
    <source>
        <dbReference type="Proteomes" id="UP000515140"/>
    </source>
</evidence>
<evidence type="ECO:0000313" key="3">
    <source>
        <dbReference type="RefSeq" id="XP_020843656.1"/>
    </source>
</evidence>
<evidence type="ECO:0000256" key="1">
    <source>
        <dbReference type="SAM" id="MobiDB-lite"/>
    </source>
</evidence>
<feature type="region of interest" description="Disordered" evidence="1">
    <location>
        <begin position="1"/>
        <end position="79"/>
    </location>
</feature>
<feature type="compositionally biased region" description="Pro residues" evidence="1">
    <location>
        <begin position="63"/>
        <end position="74"/>
    </location>
</feature>
<dbReference type="GeneID" id="110209492"/>
<protein>
    <submittedName>
        <fullName evidence="3 4">Basic salivary proline-rich protein 2-like</fullName>
    </submittedName>
</protein>
<dbReference type="KEGG" id="pcw:110209492"/>
<reference evidence="3 4" key="1">
    <citation type="submission" date="2025-04" db="UniProtKB">
        <authorList>
            <consortium name="RefSeq"/>
        </authorList>
    </citation>
    <scope>IDENTIFICATION</scope>
    <source>
        <tissue evidence="3 4">Spleen</tissue>
    </source>
</reference>
<keyword evidence="2" id="KW-1185">Reference proteome</keyword>
<evidence type="ECO:0000313" key="4">
    <source>
        <dbReference type="RefSeq" id="XP_020843657.1"/>
    </source>
</evidence>
<organism evidence="2 3">
    <name type="scientific">Phascolarctos cinereus</name>
    <name type="common">Koala</name>
    <dbReference type="NCBI Taxonomy" id="38626"/>
    <lineage>
        <taxon>Eukaryota</taxon>
        <taxon>Metazoa</taxon>
        <taxon>Chordata</taxon>
        <taxon>Craniata</taxon>
        <taxon>Vertebrata</taxon>
        <taxon>Euteleostomi</taxon>
        <taxon>Mammalia</taxon>
        <taxon>Metatheria</taxon>
        <taxon>Diprotodontia</taxon>
        <taxon>Phascolarctidae</taxon>
        <taxon>Phascolarctos</taxon>
    </lineage>
</organism>
<name>A0A6P5KGR5_PHACI</name>
<proteinExistence type="predicted"/>
<dbReference type="AlphaFoldDB" id="A0A6P5KGR5"/>